<organism evidence="1 3">
    <name type="scientific">Lyngbya aestuarii BL J</name>
    <dbReference type="NCBI Taxonomy" id="1348334"/>
    <lineage>
        <taxon>Bacteria</taxon>
        <taxon>Bacillati</taxon>
        <taxon>Cyanobacteriota</taxon>
        <taxon>Cyanophyceae</taxon>
        <taxon>Oscillatoriophycideae</taxon>
        <taxon>Oscillatoriales</taxon>
        <taxon>Microcoleaceae</taxon>
        <taxon>Lyngbya</taxon>
    </lineage>
</organism>
<dbReference type="AlphaFoldDB" id="U7Q7M3"/>
<dbReference type="EMBL" id="AUZM01000200">
    <property type="protein sequence ID" value="ERT03808.1"/>
    <property type="molecule type" value="Genomic_DNA"/>
</dbReference>
<reference evidence="1 3" key="1">
    <citation type="journal article" date="2013" name="Front. Microbiol.">
        <title>Comparative genomic analyses of the cyanobacterium, Lyngbya aestuarii BL J, a powerful hydrogen producer.</title>
        <authorList>
            <person name="Kothari A."/>
            <person name="Vaughn M."/>
            <person name="Garcia-Pichel F."/>
        </authorList>
    </citation>
    <scope>NUCLEOTIDE SEQUENCE [LARGE SCALE GENOMIC DNA]</scope>
    <source>
        <strain evidence="1 3">BL J</strain>
    </source>
</reference>
<protein>
    <submittedName>
        <fullName evidence="1">Uncharacterized protein</fullName>
    </submittedName>
</protein>
<keyword evidence="3" id="KW-1185">Reference proteome</keyword>
<dbReference type="OrthoDB" id="428612at2"/>
<dbReference type="EMBL" id="AUZM01000093">
    <property type="protein sequence ID" value="ERT04516.1"/>
    <property type="molecule type" value="Genomic_DNA"/>
</dbReference>
<name>U7Q7M3_9CYAN</name>
<dbReference type="RefSeq" id="WP_023069224.1">
    <property type="nucleotide sequence ID" value="NZ_AUZM01000093.1"/>
</dbReference>
<evidence type="ECO:0000313" key="1">
    <source>
        <dbReference type="EMBL" id="ERT03808.1"/>
    </source>
</evidence>
<evidence type="ECO:0000313" key="2">
    <source>
        <dbReference type="EMBL" id="ERT04516.1"/>
    </source>
</evidence>
<accession>U7Q7M3</accession>
<dbReference type="Proteomes" id="UP000017127">
    <property type="component" value="Unassembled WGS sequence"/>
</dbReference>
<proteinExistence type="predicted"/>
<evidence type="ECO:0000313" key="3">
    <source>
        <dbReference type="Proteomes" id="UP000017127"/>
    </source>
</evidence>
<dbReference type="NCBIfam" id="NF041216">
    <property type="entry name" value="CU044_2847_fam"/>
    <property type="match status" value="1"/>
</dbReference>
<comment type="caution">
    <text evidence="1">The sequence shown here is derived from an EMBL/GenBank/DDBJ whole genome shotgun (WGS) entry which is preliminary data.</text>
</comment>
<sequence>MSMKITEIEGQNGQKIYIQYDEDDNDDLQAVGYVDDIAERTRKYQEVLKSTIRGYSQLVLDRVKTAIPEGSPPSKVTLLF</sequence>
<gene>
    <name evidence="2" type="ORF">M595_5540</name>
    <name evidence="1" type="ORF">M595_6252</name>
</gene>